<dbReference type="AlphaFoldDB" id="A0A5S3Z482"/>
<evidence type="ECO:0000313" key="7">
    <source>
        <dbReference type="Proteomes" id="UP000305874"/>
    </source>
</evidence>
<name>A0A5S3Z482_9GAMM</name>
<dbReference type="Pfam" id="PF13407">
    <property type="entry name" value="Peripla_BP_4"/>
    <property type="match status" value="1"/>
</dbReference>
<evidence type="ECO:0000256" key="3">
    <source>
        <dbReference type="ARBA" id="ARBA00022729"/>
    </source>
</evidence>
<evidence type="ECO:0000256" key="1">
    <source>
        <dbReference type="ARBA" id="ARBA00004196"/>
    </source>
</evidence>
<accession>A0A5S3Z482</accession>
<evidence type="ECO:0000313" key="6">
    <source>
        <dbReference type="EMBL" id="TMP87048.1"/>
    </source>
</evidence>
<gene>
    <name evidence="6" type="ORF">CWC05_11325</name>
</gene>
<dbReference type="GO" id="GO:0030246">
    <property type="term" value="F:carbohydrate binding"/>
    <property type="evidence" value="ECO:0007669"/>
    <property type="project" value="UniProtKB-ARBA"/>
</dbReference>
<dbReference type="CDD" id="cd06324">
    <property type="entry name" value="PBP1_ABC_sugar_binding-like"/>
    <property type="match status" value="1"/>
</dbReference>
<dbReference type="EMBL" id="PNCG01000010">
    <property type="protein sequence ID" value="TMP87048.1"/>
    <property type="molecule type" value="Genomic_DNA"/>
</dbReference>
<organism evidence="6 7">
    <name type="scientific">Pseudoalteromonas ruthenica</name>
    <dbReference type="NCBI Taxonomy" id="151081"/>
    <lineage>
        <taxon>Bacteria</taxon>
        <taxon>Pseudomonadati</taxon>
        <taxon>Pseudomonadota</taxon>
        <taxon>Gammaproteobacteria</taxon>
        <taxon>Alteromonadales</taxon>
        <taxon>Pseudoalteromonadaceae</taxon>
        <taxon>Pseudoalteromonas</taxon>
    </lineage>
</organism>
<evidence type="ECO:0000259" key="5">
    <source>
        <dbReference type="Pfam" id="PF13407"/>
    </source>
</evidence>
<dbReference type="RefSeq" id="WP_138548271.1">
    <property type="nucleotide sequence ID" value="NZ_PNCG01000010.1"/>
</dbReference>
<comment type="subcellular location">
    <subcellularLocation>
        <location evidence="1">Cell envelope</location>
    </subcellularLocation>
</comment>
<reference evidence="6 7" key="1">
    <citation type="submission" date="2017-12" db="EMBL/GenBank/DDBJ databases">
        <authorList>
            <person name="Paulsen S."/>
            <person name="Gram L.K."/>
        </authorList>
    </citation>
    <scope>NUCLEOTIDE SEQUENCE [LARGE SCALE GENOMIC DNA]</scope>
    <source>
        <strain evidence="6 7">S2897</strain>
    </source>
</reference>
<evidence type="ECO:0000256" key="2">
    <source>
        <dbReference type="ARBA" id="ARBA00007639"/>
    </source>
</evidence>
<dbReference type="PANTHER" id="PTHR46847">
    <property type="entry name" value="D-ALLOSE-BINDING PERIPLASMIC PROTEIN-RELATED"/>
    <property type="match status" value="1"/>
</dbReference>
<feature type="signal peptide" evidence="4">
    <location>
        <begin position="1"/>
        <end position="21"/>
    </location>
</feature>
<sequence>MKNHVILFAILYVSSCFSAHGAMRVLFVNPSTAGDPFWHKVETFAVQAAGDLDINLDIVYGDGHREFQHRAIARYLATHPAPDYAVLINYPGGSGQSMQLLEQREVYFVTLEETLSQQERELVQKPGERFHYWLAELSHDNQHAGQQLASFLHNKAVEQGIESPLVAAIGGHYGGETNLRVNGLRDFLADHQGQLVQVVHGRWQQEVARQQTAKLLRRYPELSIIWCASDAMALAAAQQAQQHGKVVNKDMFIGGFDWLTDSLSAIADGRQTASVGGHFLMGAWALVKAYDHRFSVSKSSTQEVRFKLAIAHQGNVKRILPLVDPDNWQQIDFKSYTRTHNSTLDEYPFDVQSILNQHF</sequence>
<proteinExistence type="inferred from homology"/>
<feature type="chain" id="PRO_5024302424" evidence="4">
    <location>
        <begin position="22"/>
        <end position="359"/>
    </location>
</feature>
<feature type="domain" description="Periplasmic binding protein" evidence="5">
    <location>
        <begin position="27"/>
        <end position="285"/>
    </location>
</feature>
<comment type="similarity">
    <text evidence="2">Belongs to the bacterial solute-binding protein 2 family.</text>
</comment>
<dbReference type="PANTHER" id="PTHR46847:SF2">
    <property type="entry name" value="ABC TRANSPORTER SUGAR-BINDING PROTEIN"/>
    <property type="match status" value="1"/>
</dbReference>
<keyword evidence="3 4" id="KW-0732">Signal</keyword>
<dbReference type="InterPro" id="IPR025997">
    <property type="entry name" value="SBP_2_dom"/>
</dbReference>
<evidence type="ECO:0000256" key="4">
    <source>
        <dbReference type="SAM" id="SignalP"/>
    </source>
</evidence>
<dbReference type="GO" id="GO:0030313">
    <property type="term" value="C:cell envelope"/>
    <property type="evidence" value="ECO:0007669"/>
    <property type="project" value="UniProtKB-SubCell"/>
</dbReference>
<dbReference type="InterPro" id="IPR028082">
    <property type="entry name" value="Peripla_BP_I"/>
</dbReference>
<protein>
    <submittedName>
        <fullName evidence="6">Sugar ABC transporter substrate-binding protein</fullName>
    </submittedName>
</protein>
<comment type="caution">
    <text evidence="6">The sequence shown here is derived from an EMBL/GenBank/DDBJ whole genome shotgun (WGS) entry which is preliminary data.</text>
</comment>
<dbReference type="GO" id="GO:0055085">
    <property type="term" value="P:transmembrane transport"/>
    <property type="evidence" value="ECO:0007669"/>
    <property type="project" value="UniProtKB-ARBA"/>
</dbReference>
<dbReference type="SUPFAM" id="SSF53822">
    <property type="entry name" value="Periplasmic binding protein-like I"/>
    <property type="match status" value="1"/>
</dbReference>
<dbReference type="Gene3D" id="3.40.50.2300">
    <property type="match status" value="2"/>
</dbReference>
<dbReference type="Proteomes" id="UP000305874">
    <property type="component" value="Unassembled WGS sequence"/>
</dbReference>
<reference evidence="7" key="2">
    <citation type="submission" date="2019-06" db="EMBL/GenBank/DDBJ databases">
        <title>Co-occurence of chitin degradation, pigmentation and bioactivity in marine Pseudoalteromonas.</title>
        <authorList>
            <person name="Sonnenschein E.C."/>
            <person name="Bech P.K."/>
        </authorList>
    </citation>
    <scope>NUCLEOTIDE SEQUENCE [LARGE SCALE GENOMIC DNA]</scope>
    <source>
        <strain evidence="7">S2897</strain>
    </source>
</reference>